<dbReference type="InterPro" id="IPR006016">
    <property type="entry name" value="UspA"/>
</dbReference>
<dbReference type="PANTHER" id="PTHR46268">
    <property type="entry name" value="STRESS RESPONSE PROTEIN NHAX"/>
    <property type="match status" value="1"/>
</dbReference>
<evidence type="ECO:0000256" key="2">
    <source>
        <dbReference type="ARBA" id="ARBA00022741"/>
    </source>
</evidence>
<dbReference type="Gene3D" id="3.40.50.620">
    <property type="entry name" value="HUPs"/>
    <property type="match status" value="2"/>
</dbReference>
<protein>
    <submittedName>
        <fullName evidence="5">Universal stress protein</fullName>
    </submittedName>
</protein>
<sequence length="298" mass="32081">MSPSPSEAVRHGVLVGVDGSPASRVAVDWAARDAELRDLPLTVVHVMPTEVMAAWIDVPPTPEFWEMRNRRADAIVAEALNWVDDAISATPRIPVRSSRVSAAVVPTLVDMSKDADTVVVGCRGLGEAQRLLLGSVSTALLHHAHCSVAVIHDEDPLMPDPSHAPVAVGVDGSAASEKAVSIAFDEASRRGVDLVAIHVWSDHTDDFVDGYWDNMGEWAEEVLAERLAGWAERYPDVTVHRIVEKDRPARRLLDHAEKAQLLVVGSHGRGGFSRLLLGSVSTAVVHGARMPVIVARDA</sequence>
<dbReference type="PANTHER" id="PTHR46268:SF27">
    <property type="entry name" value="UNIVERSAL STRESS PROTEIN RV2623"/>
    <property type="match status" value="1"/>
</dbReference>
<keyword evidence="6" id="KW-1185">Reference proteome</keyword>
<dbReference type="InterPro" id="IPR014729">
    <property type="entry name" value="Rossmann-like_a/b/a_fold"/>
</dbReference>
<name>A0ABT1LVJ7_9MYCO</name>
<accession>A0ABT1LVJ7</accession>
<evidence type="ECO:0000313" key="6">
    <source>
        <dbReference type="Proteomes" id="UP001651690"/>
    </source>
</evidence>
<keyword evidence="3" id="KW-0067">ATP-binding</keyword>
<reference evidence="5 6" key="1">
    <citation type="submission" date="2022-06" db="EMBL/GenBank/DDBJ databases">
        <title>Mycolicibacterium sp. CAU 1645 isolated from seawater.</title>
        <authorList>
            <person name="Kim W."/>
        </authorList>
    </citation>
    <scope>NUCLEOTIDE SEQUENCE [LARGE SCALE GENOMIC DNA]</scope>
    <source>
        <strain evidence="5 6">CAU 1645</strain>
    </source>
</reference>
<dbReference type="InterPro" id="IPR006015">
    <property type="entry name" value="Universal_stress_UspA"/>
</dbReference>
<comment type="similarity">
    <text evidence="1">Belongs to the universal stress protein A family.</text>
</comment>
<dbReference type="SUPFAM" id="SSF52402">
    <property type="entry name" value="Adenine nucleotide alpha hydrolases-like"/>
    <property type="match status" value="2"/>
</dbReference>
<evidence type="ECO:0000259" key="4">
    <source>
        <dbReference type="Pfam" id="PF00582"/>
    </source>
</evidence>
<dbReference type="PRINTS" id="PR01438">
    <property type="entry name" value="UNVRSLSTRESS"/>
</dbReference>
<keyword evidence="2" id="KW-0547">Nucleotide-binding</keyword>
<evidence type="ECO:0000256" key="1">
    <source>
        <dbReference type="ARBA" id="ARBA00008791"/>
    </source>
</evidence>
<comment type="caution">
    <text evidence="5">The sequence shown here is derived from an EMBL/GenBank/DDBJ whole genome shotgun (WGS) entry which is preliminary data.</text>
</comment>
<dbReference type="Proteomes" id="UP001651690">
    <property type="component" value="Unassembled WGS sequence"/>
</dbReference>
<evidence type="ECO:0000313" key="5">
    <source>
        <dbReference type="EMBL" id="MCP9270923.1"/>
    </source>
</evidence>
<dbReference type="Pfam" id="PF00582">
    <property type="entry name" value="Usp"/>
    <property type="match status" value="2"/>
</dbReference>
<feature type="domain" description="UspA" evidence="4">
    <location>
        <begin position="166"/>
        <end position="296"/>
    </location>
</feature>
<feature type="domain" description="UspA" evidence="4">
    <location>
        <begin position="13"/>
        <end position="152"/>
    </location>
</feature>
<organism evidence="5 6">
    <name type="scientific">Mycolicibacterium arenosum</name>
    <dbReference type="NCBI Taxonomy" id="2952157"/>
    <lineage>
        <taxon>Bacteria</taxon>
        <taxon>Bacillati</taxon>
        <taxon>Actinomycetota</taxon>
        <taxon>Actinomycetes</taxon>
        <taxon>Mycobacteriales</taxon>
        <taxon>Mycobacteriaceae</taxon>
        <taxon>Mycolicibacterium</taxon>
    </lineage>
</organism>
<gene>
    <name evidence="5" type="ORF">NM203_01845</name>
</gene>
<dbReference type="RefSeq" id="WP_255057894.1">
    <property type="nucleotide sequence ID" value="NZ_JANDBD010000001.1"/>
</dbReference>
<dbReference type="EMBL" id="JANDBD010000001">
    <property type="protein sequence ID" value="MCP9270923.1"/>
    <property type="molecule type" value="Genomic_DNA"/>
</dbReference>
<evidence type="ECO:0000256" key="3">
    <source>
        <dbReference type="ARBA" id="ARBA00022840"/>
    </source>
</evidence>
<proteinExistence type="inferred from homology"/>